<accession>A0A5B7EEM0</accession>
<name>A0A5B7EEM0_PORTR</name>
<dbReference type="EMBL" id="VSRR010002669">
    <property type="protein sequence ID" value="MPC32661.1"/>
    <property type="molecule type" value="Genomic_DNA"/>
</dbReference>
<feature type="region of interest" description="Disordered" evidence="1">
    <location>
        <begin position="14"/>
        <end position="73"/>
    </location>
</feature>
<organism evidence="2 3">
    <name type="scientific">Portunus trituberculatus</name>
    <name type="common">Swimming crab</name>
    <name type="synonym">Neptunus trituberculatus</name>
    <dbReference type="NCBI Taxonomy" id="210409"/>
    <lineage>
        <taxon>Eukaryota</taxon>
        <taxon>Metazoa</taxon>
        <taxon>Ecdysozoa</taxon>
        <taxon>Arthropoda</taxon>
        <taxon>Crustacea</taxon>
        <taxon>Multicrustacea</taxon>
        <taxon>Malacostraca</taxon>
        <taxon>Eumalacostraca</taxon>
        <taxon>Eucarida</taxon>
        <taxon>Decapoda</taxon>
        <taxon>Pleocyemata</taxon>
        <taxon>Brachyura</taxon>
        <taxon>Eubrachyura</taxon>
        <taxon>Portunoidea</taxon>
        <taxon>Portunidae</taxon>
        <taxon>Portuninae</taxon>
        <taxon>Portunus</taxon>
    </lineage>
</organism>
<comment type="caution">
    <text evidence="2">The sequence shown here is derived from an EMBL/GenBank/DDBJ whole genome shotgun (WGS) entry which is preliminary data.</text>
</comment>
<keyword evidence="3" id="KW-1185">Reference proteome</keyword>
<dbReference type="AlphaFoldDB" id="A0A5B7EEM0"/>
<evidence type="ECO:0000313" key="3">
    <source>
        <dbReference type="Proteomes" id="UP000324222"/>
    </source>
</evidence>
<proteinExistence type="predicted"/>
<evidence type="ECO:0000256" key="1">
    <source>
        <dbReference type="SAM" id="MobiDB-lite"/>
    </source>
</evidence>
<feature type="compositionally biased region" description="Polar residues" evidence="1">
    <location>
        <begin position="45"/>
        <end position="61"/>
    </location>
</feature>
<evidence type="ECO:0000313" key="2">
    <source>
        <dbReference type="EMBL" id="MPC32661.1"/>
    </source>
</evidence>
<protein>
    <submittedName>
        <fullName evidence="2">Uncharacterized protein</fullName>
    </submittedName>
</protein>
<dbReference type="Proteomes" id="UP000324222">
    <property type="component" value="Unassembled WGS sequence"/>
</dbReference>
<reference evidence="2 3" key="1">
    <citation type="submission" date="2019-05" db="EMBL/GenBank/DDBJ databases">
        <title>Another draft genome of Portunus trituberculatus and its Hox gene families provides insights of decapod evolution.</title>
        <authorList>
            <person name="Jeong J.-H."/>
            <person name="Song I."/>
            <person name="Kim S."/>
            <person name="Choi T."/>
            <person name="Kim D."/>
            <person name="Ryu S."/>
            <person name="Kim W."/>
        </authorList>
    </citation>
    <scope>NUCLEOTIDE SEQUENCE [LARGE SCALE GENOMIC DNA]</scope>
    <source>
        <tissue evidence="2">Muscle</tissue>
    </source>
</reference>
<sequence length="129" mass="14607">MRSNTCNYRRECCGNECSTSTSSSSSSRRDKGVGSSKRGSGSPHIYNTTQHRATSQYTRPHNITPRHNYISPQTTTPYYTTQHRTPLHSTILPHTPYHCLWLTVSRGGEAQVFRVLLNEALDEVNLFYG</sequence>
<feature type="compositionally biased region" description="Low complexity" evidence="1">
    <location>
        <begin position="33"/>
        <end position="42"/>
    </location>
</feature>
<gene>
    <name evidence="2" type="ORF">E2C01_025986</name>
</gene>